<dbReference type="RefSeq" id="WP_434029363.1">
    <property type="nucleotide sequence ID" value="NZ_BNBA01000015.1"/>
</dbReference>
<protein>
    <submittedName>
        <fullName evidence="6">Quercetin 2,3-dioxygenase</fullName>
    </submittedName>
</protein>
<feature type="domain" description="Quercetin 2,3-dioxygenase C-terminal cupin" evidence="5">
    <location>
        <begin position="146"/>
        <end position="231"/>
    </location>
</feature>
<dbReference type="InterPro" id="IPR012093">
    <property type="entry name" value="Pirin"/>
</dbReference>
<evidence type="ECO:0000256" key="1">
    <source>
        <dbReference type="ARBA" id="ARBA00008416"/>
    </source>
</evidence>
<dbReference type="AlphaFoldDB" id="A0A919F8I3"/>
<proteinExistence type="inferred from homology"/>
<dbReference type="InterPro" id="IPR011051">
    <property type="entry name" value="RmlC_Cupin_sf"/>
</dbReference>
<dbReference type="Pfam" id="PF02678">
    <property type="entry name" value="Pirin"/>
    <property type="match status" value="1"/>
</dbReference>
<dbReference type="GO" id="GO:0046872">
    <property type="term" value="F:metal ion binding"/>
    <property type="evidence" value="ECO:0007669"/>
    <property type="project" value="UniProtKB-KW"/>
</dbReference>
<evidence type="ECO:0000313" key="6">
    <source>
        <dbReference type="EMBL" id="GHH54561.1"/>
    </source>
</evidence>
<dbReference type="InterPro" id="IPR014710">
    <property type="entry name" value="RmlC-like_jellyroll"/>
</dbReference>
<comment type="similarity">
    <text evidence="1 3">Belongs to the pirin family.</text>
</comment>
<dbReference type="Proteomes" id="UP000623958">
    <property type="component" value="Unassembled WGS sequence"/>
</dbReference>
<dbReference type="SUPFAM" id="SSF51182">
    <property type="entry name" value="RmlC-like cupins"/>
    <property type="match status" value="1"/>
</dbReference>
<dbReference type="PANTHER" id="PTHR43212">
    <property type="entry name" value="QUERCETIN 2,3-DIOXYGENASE"/>
    <property type="match status" value="1"/>
</dbReference>
<feature type="binding site" evidence="2">
    <location>
        <position position="101"/>
    </location>
    <ligand>
        <name>Fe cation</name>
        <dbReference type="ChEBI" id="CHEBI:24875"/>
    </ligand>
</feature>
<feature type="binding site" evidence="2">
    <location>
        <position position="59"/>
    </location>
    <ligand>
        <name>Fe cation</name>
        <dbReference type="ChEBI" id="CHEBI:24875"/>
    </ligand>
</feature>
<dbReference type="PANTHER" id="PTHR43212:SF3">
    <property type="entry name" value="QUERCETIN 2,3-DIOXYGENASE"/>
    <property type="match status" value="1"/>
</dbReference>
<dbReference type="PIRSF" id="PIRSF006232">
    <property type="entry name" value="Pirin"/>
    <property type="match status" value="1"/>
</dbReference>
<evidence type="ECO:0000259" key="4">
    <source>
        <dbReference type="Pfam" id="PF02678"/>
    </source>
</evidence>
<feature type="binding site" evidence="2">
    <location>
        <position position="103"/>
    </location>
    <ligand>
        <name>Fe cation</name>
        <dbReference type="ChEBI" id="CHEBI:24875"/>
    </ligand>
</feature>
<organism evidence="6 7">
    <name type="scientific">Xanthomonas boreopolis</name>
    <dbReference type="NCBI Taxonomy" id="86183"/>
    <lineage>
        <taxon>Bacteria</taxon>
        <taxon>Pseudomonadati</taxon>
        <taxon>Pseudomonadota</taxon>
        <taxon>Gammaproteobacteria</taxon>
        <taxon>Lysobacterales</taxon>
        <taxon>Lysobacteraceae</taxon>
        <taxon>Xanthomonas</taxon>
    </lineage>
</organism>
<dbReference type="EMBL" id="BNBA01000015">
    <property type="protein sequence ID" value="GHH54561.1"/>
    <property type="molecule type" value="Genomic_DNA"/>
</dbReference>
<reference evidence="6" key="1">
    <citation type="journal article" date="2014" name="Int. J. Syst. Evol. Microbiol.">
        <title>Complete genome sequence of Corynebacterium casei LMG S-19264T (=DSM 44701T), isolated from a smear-ripened cheese.</title>
        <authorList>
            <consortium name="US DOE Joint Genome Institute (JGI-PGF)"/>
            <person name="Walter F."/>
            <person name="Albersmeier A."/>
            <person name="Kalinowski J."/>
            <person name="Ruckert C."/>
        </authorList>
    </citation>
    <scope>NUCLEOTIDE SEQUENCE</scope>
    <source>
        <strain evidence="6">JCM 13306</strain>
    </source>
</reference>
<keyword evidence="7" id="KW-1185">Reference proteome</keyword>
<dbReference type="InterPro" id="IPR003829">
    <property type="entry name" value="Pirin_N_dom"/>
</dbReference>
<name>A0A919F8I3_9XANT</name>
<dbReference type="InterPro" id="IPR041602">
    <property type="entry name" value="Quercetinase_C"/>
</dbReference>
<accession>A0A919F8I3</accession>
<dbReference type="Gene3D" id="2.60.120.10">
    <property type="entry name" value="Jelly Rolls"/>
    <property type="match status" value="2"/>
</dbReference>
<keyword evidence="2" id="KW-0479">Metal-binding</keyword>
<reference evidence="6" key="2">
    <citation type="submission" date="2020-09" db="EMBL/GenBank/DDBJ databases">
        <authorList>
            <person name="Sun Q."/>
            <person name="Ohkuma M."/>
        </authorList>
    </citation>
    <scope>NUCLEOTIDE SEQUENCE</scope>
    <source>
        <strain evidence="6">JCM 13306</strain>
    </source>
</reference>
<dbReference type="CDD" id="cd20311">
    <property type="entry name" value="cupin_Yhhw_C"/>
    <property type="match status" value="1"/>
</dbReference>
<dbReference type="Pfam" id="PF17954">
    <property type="entry name" value="Pirin_C_2"/>
    <property type="match status" value="1"/>
</dbReference>
<evidence type="ECO:0000256" key="2">
    <source>
        <dbReference type="PIRSR" id="PIRSR006232-1"/>
    </source>
</evidence>
<comment type="cofactor">
    <cofactor evidence="2">
        <name>Fe cation</name>
        <dbReference type="ChEBI" id="CHEBI:24875"/>
    </cofactor>
    <text evidence="2">Binds 1 Fe cation per subunit.</text>
</comment>
<gene>
    <name evidence="6" type="ORF">GCM10009090_21690</name>
</gene>
<sequence>MLQIRKSDTRGRAEHGWLSSRHTFSFAHYHDPRHMGFGPLRVINEDRVQPGEGFGTHGHRDMEIVSYVLSGALEHKDSMGSGSVLHYGDVQRMSAGSGVTHSEFNHSPSEPVHFLQIWLFPERNGIEPSYEERHFAPEDKRNRLRLIASPDATEGSLLIHQDARIFASILDGGQQLEHVLGQGRGAYVQVARGSLSVNGQRLDQGDAAQVTAEERIVLSGGQDAEILLFDLPLN</sequence>
<feature type="domain" description="Pirin N-terminal" evidence="4">
    <location>
        <begin position="9"/>
        <end position="119"/>
    </location>
</feature>
<dbReference type="CDD" id="cd02910">
    <property type="entry name" value="cupin_Yhhw_N"/>
    <property type="match status" value="1"/>
</dbReference>
<evidence type="ECO:0000313" key="7">
    <source>
        <dbReference type="Proteomes" id="UP000623958"/>
    </source>
</evidence>
<evidence type="ECO:0000259" key="5">
    <source>
        <dbReference type="Pfam" id="PF17954"/>
    </source>
</evidence>
<comment type="caution">
    <text evidence="6">The sequence shown here is derived from an EMBL/GenBank/DDBJ whole genome shotgun (WGS) entry which is preliminary data.</text>
</comment>
<evidence type="ECO:0000256" key="3">
    <source>
        <dbReference type="RuleBase" id="RU003457"/>
    </source>
</evidence>
<feature type="binding site" evidence="2">
    <location>
        <position position="57"/>
    </location>
    <ligand>
        <name>Fe cation</name>
        <dbReference type="ChEBI" id="CHEBI:24875"/>
    </ligand>
</feature>
<keyword evidence="2" id="KW-0408">Iron</keyword>